<dbReference type="Gene3D" id="3.40.50.300">
    <property type="entry name" value="P-loop containing nucleotide triphosphate hydrolases"/>
    <property type="match status" value="2"/>
</dbReference>
<dbReference type="CDD" id="cd03216">
    <property type="entry name" value="ABC_Carb_Monos_I"/>
    <property type="match status" value="1"/>
</dbReference>
<reference evidence="10 11" key="1">
    <citation type="submission" date="2024-03" db="EMBL/GenBank/DDBJ databases">
        <title>Human intestinal bacterial collection.</title>
        <authorList>
            <person name="Pauvert C."/>
            <person name="Hitch T.C.A."/>
            <person name="Clavel T."/>
        </authorList>
    </citation>
    <scope>NUCLEOTIDE SEQUENCE [LARGE SCALE GENOMIC DNA]</scope>
    <source>
        <strain evidence="10 11">CLA-SR-H021</strain>
    </source>
</reference>
<organism evidence="10 11">
    <name type="scientific">Enterocloster hominis</name>
    <name type="common">ex Hitch et al. 2024</name>
    <dbReference type="NCBI Taxonomy" id="1917870"/>
    <lineage>
        <taxon>Bacteria</taxon>
        <taxon>Bacillati</taxon>
        <taxon>Bacillota</taxon>
        <taxon>Clostridia</taxon>
        <taxon>Lachnospirales</taxon>
        <taxon>Lachnospiraceae</taxon>
        <taxon>Enterocloster</taxon>
    </lineage>
</organism>
<keyword evidence="8" id="KW-0472">Membrane</keyword>
<dbReference type="PANTHER" id="PTHR43790">
    <property type="entry name" value="CARBOHYDRATE TRANSPORT ATP-BINDING PROTEIN MG119-RELATED"/>
    <property type="match status" value="1"/>
</dbReference>
<evidence type="ECO:0000256" key="1">
    <source>
        <dbReference type="ARBA" id="ARBA00022448"/>
    </source>
</evidence>
<gene>
    <name evidence="10" type="ORF">WMQ36_12035</name>
</gene>
<dbReference type="CDD" id="cd03215">
    <property type="entry name" value="ABC_Carb_Monos_II"/>
    <property type="match status" value="1"/>
</dbReference>
<evidence type="ECO:0000256" key="5">
    <source>
        <dbReference type="ARBA" id="ARBA00022741"/>
    </source>
</evidence>
<evidence type="ECO:0000256" key="7">
    <source>
        <dbReference type="ARBA" id="ARBA00022967"/>
    </source>
</evidence>
<keyword evidence="1" id="KW-0813">Transport</keyword>
<dbReference type="InterPro" id="IPR003593">
    <property type="entry name" value="AAA+_ATPase"/>
</dbReference>
<feature type="domain" description="ABC transporter" evidence="9">
    <location>
        <begin position="6"/>
        <end position="243"/>
    </location>
</feature>
<dbReference type="GO" id="GO:0005524">
    <property type="term" value="F:ATP binding"/>
    <property type="evidence" value="ECO:0007669"/>
    <property type="project" value="UniProtKB-KW"/>
</dbReference>
<keyword evidence="6 10" id="KW-0067">ATP-binding</keyword>
<evidence type="ECO:0000256" key="4">
    <source>
        <dbReference type="ARBA" id="ARBA00022737"/>
    </source>
</evidence>
<dbReference type="InterPro" id="IPR050107">
    <property type="entry name" value="ABC_carbohydrate_import_ATPase"/>
</dbReference>
<keyword evidence="4" id="KW-0677">Repeat</keyword>
<comment type="caution">
    <text evidence="10">The sequence shown here is derived from an EMBL/GenBank/DDBJ whole genome shotgun (WGS) entry which is preliminary data.</text>
</comment>
<evidence type="ECO:0000259" key="9">
    <source>
        <dbReference type="PROSITE" id="PS50893"/>
    </source>
</evidence>
<dbReference type="InterPro" id="IPR017871">
    <property type="entry name" value="ABC_transporter-like_CS"/>
</dbReference>
<proteinExistence type="predicted"/>
<dbReference type="PROSITE" id="PS50893">
    <property type="entry name" value="ABC_TRANSPORTER_2"/>
    <property type="match status" value="2"/>
</dbReference>
<dbReference type="InterPro" id="IPR027417">
    <property type="entry name" value="P-loop_NTPase"/>
</dbReference>
<dbReference type="Pfam" id="PF00005">
    <property type="entry name" value="ABC_tran"/>
    <property type="match status" value="2"/>
</dbReference>
<dbReference type="PROSITE" id="PS00211">
    <property type="entry name" value="ABC_TRANSPORTER_1"/>
    <property type="match status" value="1"/>
</dbReference>
<dbReference type="Proteomes" id="UP001454086">
    <property type="component" value="Unassembled WGS sequence"/>
</dbReference>
<keyword evidence="5" id="KW-0547">Nucleotide-binding</keyword>
<evidence type="ECO:0000256" key="3">
    <source>
        <dbReference type="ARBA" id="ARBA00022597"/>
    </source>
</evidence>
<evidence type="ECO:0000313" key="11">
    <source>
        <dbReference type="Proteomes" id="UP001454086"/>
    </source>
</evidence>
<evidence type="ECO:0000313" key="10">
    <source>
        <dbReference type="EMBL" id="MEQ2425709.1"/>
    </source>
</evidence>
<keyword evidence="2" id="KW-1003">Cell membrane</keyword>
<sequence>MGETILEMRKVTKRFPGVIALKDVSIELRKGEILAVCGENGAGKSTLMKVLSGSYVAGEYEGEILIDGKPAEMTSVASAERYGIEMVYQEMNMMLDATIAENVFVGNLPGKNGFVNYRRLYADTRKILDDIGLDIEPDTKARSLNSGQMQMLSIMRALSRNPRIMVLDEPTSALTDQETELLMKLMDDLRKRGVSCLFISHRLDEVFRIADRVVVMRDGAFISCREIGSVCEKQLVEEMVGRTIENMYPKEKARIGEEILRVENLSVPHPTMKNKNIVENVGFHVRKGEILGIGGLVGAGRSEMLGAVFGQITKGVKKQVYIGGKKVEINCPGDAIRNGIGFVTEERKKSGFVWVFTIRENLSLASLKNISKGCFIDKKYEKQWVKKMFDRLRVKAPSIETVIVNLSGGNQQKVVLGKWLLEEPQILFIDEPTKGIDVGAKTEIYKIMNELTEQGVAIVMVSSDMPELISMSDRCIVLSNGRITGEFNNEEITQDRVMQAALAE</sequence>
<dbReference type="RefSeq" id="WP_008726014.1">
    <property type="nucleotide sequence ID" value="NZ_JAJFDX010000005.1"/>
</dbReference>
<dbReference type="SUPFAM" id="SSF52540">
    <property type="entry name" value="P-loop containing nucleoside triphosphate hydrolases"/>
    <property type="match status" value="2"/>
</dbReference>
<keyword evidence="11" id="KW-1185">Reference proteome</keyword>
<feature type="domain" description="ABC transporter" evidence="9">
    <location>
        <begin position="260"/>
        <end position="501"/>
    </location>
</feature>
<evidence type="ECO:0000256" key="8">
    <source>
        <dbReference type="ARBA" id="ARBA00023136"/>
    </source>
</evidence>
<name>A0ABV1D5M8_9FIRM</name>
<evidence type="ECO:0000256" key="6">
    <source>
        <dbReference type="ARBA" id="ARBA00022840"/>
    </source>
</evidence>
<keyword evidence="3" id="KW-0762">Sugar transport</keyword>
<dbReference type="InterPro" id="IPR003439">
    <property type="entry name" value="ABC_transporter-like_ATP-bd"/>
</dbReference>
<evidence type="ECO:0000256" key="2">
    <source>
        <dbReference type="ARBA" id="ARBA00022475"/>
    </source>
</evidence>
<protein>
    <submittedName>
        <fullName evidence="10">Sugar ABC transporter ATP-binding protein</fullName>
    </submittedName>
</protein>
<dbReference type="SMART" id="SM00382">
    <property type="entry name" value="AAA"/>
    <property type="match status" value="2"/>
</dbReference>
<dbReference type="PANTHER" id="PTHR43790:SF3">
    <property type="entry name" value="D-ALLOSE IMPORT ATP-BINDING PROTEIN ALSA-RELATED"/>
    <property type="match status" value="1"/>
</dbReference>
<dbReference type="EMBL" id="JBBMFM010000039">
    <property type="protein sequence ID" value="MEQ2425709.1"/>
    <property type="molecule type" value="Genomic_DNA"/>
</dbReference>
<keyword evidence="7" id="KW-1278">Translocase</keyword>
<accession>A0ABV1D5M8</accession>